<feature type="region of interest" description="Disordered" evidence="11">
    <location>
        <begin position="512"/>
        <end position="533"/>
    </location>
</feature>
<dbReference type="CDD" id="cd09080">
    <property type="entry name" value="TDP2"/>
    <property type="match status" value="1"/>
</dbReference>
<evidence type="ECO:0000256" key="11">
    <source>
        <dbReference type="SAM" id="MobiDB-lite"/>
    </source>
</evidence>
<evidence type="ECO:0000256" key="3">
    <source>
        <dbReference type="ARBA" id="ARBA00004322"/>
    </source>
</evidence>
<feature type="region of interest" description="Disordered" evidence="11">
    <location>
        <begin position="545"/>
        <end position="637"/>
    </location>
</feature>
<dbReference type="GO" id="GO:0003697">
    <property type="term" value="F:single-stranded DNA binding"/>
    <property type="evidence" value="ECO:0007669"/>
    <property type="project" value="TreeGrafter"/>
</dbReference>
<sequence length="637" mass="70957">MSRSRTITRTRTTTRTVQQTKTLDPDDSERRSLVLVSWNISSSQSSAIAPNPQLRAAEAPRLIREEILRSQPDIIVLQETLCPSYGSDHYSSSGYVSMGSQTAWVTQKHVSLDGTYIDLLVKRELASNAQRITFQTFETNELPAVAAIITLPNRTRIAVASLHLPHTKEAAPIRKRLCSAIMEQLSTQRCEGIILAGDFNMRKFEDNGTEQLCGGNWVDAWKAVTRSNYRKEYTWDGNENLYHGHDSFQFHCRFDRCYVKCEILRLTHFDLIGNQPVDGKEGDYLSDHYGIVVKLDIGSTSTGSTSTDSIPSVNHAQNAAALRAARLQRFEMAPTVPNASAHQRNVNKRKIKKKPREDARDSLIDLSKDSDDENEHTKRSSSSRGQHKFNNDNNMVDLTEDSDDEVEILEVAAASNTHGVSAANTHQNDTTIASTEKQSGTTRLYESISSIFAPQNNDENDSHAGSSQSKDAVDINVDEEEVIKPSATNNDIHAGNIQHMDDTNTKVAEEEVSNMSAMNSSDSQSRTNQSDEDSIDIQVDHGINENAMHSNPASPPLFYASSTASTPIRDNRASKPASKTEAQTKRKKRHHLSNSSSDDDDFAIMRAKLAKKKQSRDSSNSEDDFDEMRAKLKTKQH</sequence>
<dbReference type="InterPro" id="IPR005135">
    <property type="entry name" value="Endo/exonuclease/phosphatase"/>
</dbReference>
<dbReference type="Pfam" id="PF03372">
    <property type="entry name" value="Exo_endo_phos"/>
    <property type="match status" value="1"/>
</dbReference>
<dbReference type="GO" id="GO:0046872">
    <property type="term" value="F:metal ion binding"/>
    <property type="evidence" value="ECO:0007669"/>
    <property type="project" value="UniProtKB-KW"/>
</dbReference>
<dbReference type="GO" id="GO:0006302">
    <property type="term" value="P:double-strand break repair"/>
    <property type="evidence" value="ECO:0007669"/>
    <property type="project" value="TreeGrafter"/>
</dbReference>
<name>A0AAD8YCJ3_9STRA</name>
<evidence type="ECO:0000259" key="12">
    <source>
        <dbReference type="Pfam" id="PF03372"/>
    </source>
</evidence>
<feature type="compositionally biased region" description="Polar residues" evidence="11">
    <location>
        <begin position="513"/>
        <end position="528"/>
    </location>
</feature>
<proteinExistence type="predicted"/>
<comment type="subcellular location">
    <subcellularLocation>
        <location evidence="3">Nucleus</location>
        <location evidence="3">PML body</location>
    </subcellularLocation>
</comment>
<reference evidence="13" key="1">
    <citation type="submission" date="2023-06" db="EMBL/GenBank/DDBJ databases">
        <title>Survivors Of The Sea: Transcriptome response of Skeletonema marinoi to long-term dormancy.</title>
        <authorList>
            <person name="Pinder M.I.M."/>
            <person name="Kourtchenko O."/>
            <person name="Robertson E.K."/>
            <person name="Larsson T."/>
            <person name="Maumus F."/>
            <person name="Osuna-Cruz C.M."/>
            <person name="Vancaester E."/>
            <person name="Stenow R."/>
            <person name="Vandepoele K."/>
            <person name="Ploug H."/>
            <person name="Bruchert V."/>
            <person name="Godhe A."/>
            <person name="Topel M."/>
        </authorList>
    </citation>
    <scope>NUCLEOTIDE SEQUENCE</scope>
    <source>
        <strain evidence="13">R05AC</strain>
    </source>
</reference>
<evidence type="ECO:0000256" key="7">
    <source>
        <dbReference type="ARBA" id="ARBA00022801"/>
    </source>
</evidence>
<evidence type="ECO:0000313" key="14">
    <source>
        <dbReference type="Proteomes" id="UP001224775"/>
    </source>
</evidence>
<evidence type="ECO:0000256" key="9">
    <source>
        <dbReference type="ARBA" id="ARBA00023204"/>
    </source>
</evidence>
<protein>
    <submittedName>
        <fullName evidence="13">Tyrosyl-DNA phosphodiesterase 2</fullName>
        <ecNumber evidence="13">3.1.4.-</ecNumber>
    </submittedName>
</protein>
<evidence type="ECO:0000256" key="5">
    <source>
        <dbReference type="ARBA" id="ARBA00022723"/>
    </source>
</evidence>
<feature type="domain" description="Endonuclease/exonuclease/phosphatase" evidence="12">
    <location>
        <begin position="36"/>
        <end position="260"/>
    </location>
</feature>
<evidence type="ECO:0000313" key="13">
    <source>
        <dbReference type="EMBL" id="KAK1743313.1"/>
    </source>
</evidence>
<keyword evidence="10" id="KW-0539">Nucleus</keyword>
<dbReference type="SUPFAM" id="SSF56219">
    <property type="entry name" value="DNase I-like"/>
    <property type="match status" value="1"/>
</dbReference>
<keyword evidence="5" id="KW-0479">Metal-binding</keyword>
<dbReference type="InterPro" id="IPR036691">
    <property type="entry name" value="Endo/exonu/phosph_ase_sf"/>
</dbReference>
<feature type="compositionally biased region" description="Basic and acidic residues" evidence="11">
    <location>
        <begin position="355"/>
        <end position="369"/>
    </location>
</feature>
<dbReference type="PANTHER" id="PTHR15822">
    <property type="entry name" value="TRAF AND TNF RECEPTOR-ASSOCIATED PROTEIN"/>
    <property type="match status" value="1"/>
</dbReference>
<evidence type="ECO:0000256" key="10">
    <source>
        <dbReference type="ARBA" id="ARBA00023242"/>
    </source>
</evidence>
<dbReference type="GO" id="GO:0004518">
    <property type="term" value="F:nuclease activity"/>
    <property type="evidence" value="ECO:0007669"/>
    <property type="project" value="UniProtKB-KW"/>
</dbReference>
<feature type="region of interest" description="Disordered" evidence="11">
    <location>
        <begin position="334"/>
        <end position="398"/>
    </location>
</feature>
<feature type="region of interest" description="Disordered" evidence="11">
    <location>
        <begin position="1"/>
        <end position="28"/>
    </location>
</feature>
<keyword evidence="8" id="KW-0460">Magnesium</keyword>
<feature type="compositionally biased region" description="Polar residues" evidence="11">
    <location>
        <begin position="453"/>
        <end position="470"/>
    </location>
</feature>
<keyword evidence="7 13" id="KW-0378">Hydrolase</keyword>
<dbReference type="GO" id="GO:0005737">
    <property type="term" value="C:cytoplasm"/>
    <property type="evidence" value="ECO:0007669"/>
    <property type="project" value="TreeGrafter"/>
</dbReference>
<dbReference type="Gene3D" id="3.60.10.10">
    <property type="entry name" value="Endonuclease/exonuclease/phosphatase"/>
    <property type="match status" value="1"/>
</dbReference>
<organism evidence="13 14">
    <name type="scientific">Skeletonema marinoi</name>
    <dbReference type="NCBI Taxonomy" id="267567"/>
    <lineage>
        <taxon>Eukaryota</taxon>
        <taxon>Sar</taxon>
        <taxon>Stramenopiles</taxon>
        <taxon>Ochrophyta</taxon>
        <taxon>Bacillariophyta</taxon>
        <taxon>Coscinodiscophyceae</taxon>
        <taxon>Thalassiosirophycidae</taxon>
        <taxon>Thalassiosirales</taxon>
        <taxon>Skeletonemataceae</taxon>
        <taxon>Skeletonema</taxon>
        <taxon>Skeletonema marinoi-dohrnii complex</taxon>
    </lineage>
</organism>
<dbReference type="PANTHER" id="PTHR15822:SF4">
    <property type="entry name" value="TYROSYL-DNA PHOSPHODIESTERASE 2"/>
    <property type="match status" value="1"/>
</dbReference>
<accession>A0AAD8YCJ3</accession>
<evidence type="ECO:0000256" key="1">
    <source>
        <dbReference type="ARBA" id="ARBA00001936"/>
    </source>
</evidence>
<dbReference type="InterPro" id="IPR051547">
    <property type="entry name" value="TDP2-like"/>
</dbReference>
<feature type="compositionally biased region" description="Basic residues" evidence="11">
    <location>
        <begin position="345"/>
        <end position="354"/>
    </location>
</feature>
<dbReference type="Proteomes" id="UP001224775">
    <property type="component" value="Unassembled WGS sequence"/>
</dbReference>
<evidence type="ECO:0000256" key="2">
    <source>
        <dbReference type="ARBA" id="ARBA00001946"/>
    </source>
</evidence>
<keyword evidence="4" id="KW-0540">Nuclease</keyword>
<dbReference type="EMBL" id="JATAAI010000009">
    <property type="protein sequence ID" value="KAK1743313.1"/>
    <property type="molecule type" value="Genomic_DNA"/>
</dbReference>
<keyword evidence="6" id="KW-0227">DNA damage</keyword>
<dbReference type="EC" id="3.1.4.-" evidence="13"/>
<gene>
    <name evidence="13" type="ORF">QTG54_005934</name>
</gene>
<evidence type="ECO:0000256" key="4">
    <source>
        <dbReference type="ARBA" id="ARBA00022722"/>
    </source>
</evidence>
<keyword evidence="14" id="KW-1185">Reference proteome</keyword>
<dbReference type="AlphaFoldDB" id="A0AAD8YCJ3"/>
<feature type="region of interest" description="Disordered" evidence="11">
    <location>
        <begin position="422"/>
        <end position="441"/>
    </location>
</feature>
<keyword evidence="9" id="KW-0234">DNA repair</keyword>
<feature type="compositionally biased region" description="Low complexity" evidence="11">
    <location>
        <begin position="1"/>
        <end position="16"/>
    </location>
</feature>
<feature type="region of interest" description="Disordered" evidence="11">
    <location>
        <begin position="453"/>
        <end position="473"/>
    </location>
</feature>
<evidence type="ECO:0000256" key="6">
    <source>
        <dbReference type="ARBA" id="ARBA00022763"/>
    </source>
</evidence>
<comment type="caution">
    <text evidence="13">The sequence shown here is derived from an EMBL/GenBank/DDBJ whole genome shotgun (WGS) entry which is preliminary data.</text>
</comment>
<comment type="cofactor">
    <cofactor evidence="2">
        <name>Mg(2+)</name>
        <dbReference type="ChEBI" id="CHEBI:18420"/>
    </cofactor>
</comment>
<evidence type="ECO:0000256" key="8">
    <source>
        <dbReference type="ARBA" id="ARBA00022842"/>
    </source>
</evidence>
<dbReference type="GO" id="GO:0070260">
    <property type="term" value="F:5'-tyrosyl-DNA phosphodiesterase activity"/>
    <property type="evidence" value="ECO:0007669"/>
    <property type="project" value="TreeGrafter"/>
</dbReference>
<comment type="cofactor">
    <cofactor evidence="1">
        <name>Mn(2+)</name>
        <dbReference type="ChEBI" id="CHEBI:29035"/>
    </cofactor>
</comment>